<evidence type="ECO:0000256" key="1">
    <source>
        <dbReference type="SAM" id="MobiDB-lite"/>
    </source>
</evidence>
<gene>
    <name evidence="2" type="ordered locus">MCC_00430</name>
</gene>
<dbReference type="AlphaFoldDB" id="A0AAI8A8K2"/>
<feature type="compositionally biased region" description="Basic and acidic residues" evidence="1">
    <location>
        <begin position="27"/>
        <end position="51"/>
    </location>
</feature>
<proteinExistence type="predicted"/>
<accession>A0AAI8A8K2</accession>
<evidence type="ECO:0000313" key="3">
    <source>
        <dbReference type="Proteomes" id="UP000008006"/>
    </source>
</evidence>
<feature type="region of interest" description="Disordered" evidence="1">
    <location>
        <begin position="1"/>
        <end position="51"/>
    </location>
</feature>
<dbReference type="KEGG" id="rre:MCC_00430"/>
<dbReference type="RefSeq" id="WP_014408068.1">
    <property type="nucleotide sequence ID" value="NC_017042.1"/>
</dbReference>
<organism evidence="2 3">
    <name type="scientific">Rickettsia rhipicephali (strain 3-7-female6-CWPP)</name>
    <dbReference type="NCBI Taxonomy" id="1105113"/>
    <lineage>
        <taxon>Bacteria</taxon>
        <taxon>Pseudomonadati</taxon>
        <taxon>Pseudomonadota</taxon>
        <taxon>Alphaproteobacteria</taxon>
        <taxon>Rickettsiales</taxon>
        <taxon>Rickettsiaceae</taxon>
        <taxon>Rickettsieae</taxon>
        <taxon>Rickettsia</taxon>
        <taxon>spotted fever group</taxon>
    </lineage>
</organism>
<name>A0AAI8A8K2_RICR3</name>
<dbReference type="EMBL" id="CP003342">
    <property type="protein sequence ID" value="AFC71779.1"/>
    <property type="molecule type" value="Genomic_DNA"/>
</dbReference>
<evidence type="ECO:0000313" key="2">
    <source>
        <dbReference type="EMBL" id="AFC71779.1"/>
    </source>
</evidence>
<dbReference type="Proteomes" id="UP000008006">
    <property type="component" value="Chromosome"/>
</dbReference>
<protein>
    <submittedName>
        <fullName evidence="2">Cell surface antigen-like protein Sca10</fullName>
    </submittedName>
</protein>
<feature type="compositionally biased region" description="Basic residues" evidence="1">
    <location>
        <begin position="1"/>
        <end position="10"/>
    </location>
</feature>
<sequence length="51" mass="6192">MHKHSNKHKLSVNERAEQQRLQAQQQQEERRDENERLAQQEANERAVVEKK</sequence>
<keyword evidence="3" id="KW-1185">Reference proteome</keyword>
<reference evidence="3" key="1">
    <citation type="submission" date="2012-02" db="EMBL/GenBank/DDBJ databases">
        <title>Complete genome sequence of Rickettsia rhipicephali strain 3-7-female6-CWPP.</title>
        <authorList>
            <person name="Johnson S.L."/>
            <person name="Munk A.C."/>
            <person name="Han S."/>
            <person name="Bruce D.C."/>
            <person name="Dasch G.A."/>
        </authorList>
    </citation>
    <scope>NUCLEOTIDE SEQUENCE [LARGE SCALE GENOMIC DNA]</scope>
    <source>
        <strain evidence="3">3-7-female6-CWPP</strain>
    </source>
</reference>